<dbReference type="Pfam" id="PF00067">
    <property type="entry name" value="p450"/>
    <property type="match status" value="1"/>
</dbReference>
<reference evidence="9 10" key="1">
    <citation type="submission" date="2024-01" db="EMBL/GenBank/DDBJ databases">
        <title>A draft genome for a cacao thread blight-causing isolate of Paramarasmius palmivorus.</title>
        <authorList>
            <person name="Baruah I.K."/>
            <person name="Bukari Y."/>
            <person name="Amoako-Attah I."/>
            <person name="Meinhardt L.W."/>
            <person name="Bailey B.A."/>
            <person name="Cohen S.P."/>
        </authorList>
    </citation>
    <scope>NUCLEOTIDE SEQUENCE [LARGE SCALE GENOMIC DNA]</scope>
    <source>
        <strain evidence="9 10">GH-12</strain>
    </source>
</reference>
<dbReference type="InterPro" id="IPR050121">
    <property type="entry name" value="Cytochrome_P450_monoxygenase"/>
</dbReference>
<accession>A0AAW0CZ87</accession>
<evidence type="ECO:0000256" key="8">
    <source>
        <dbReference type="RuleBase" id="RU000461"/>
    </source>
</evidence>
<dbReference type="PANTHER" id="PTHR24305:SF157">
    <property type="entry name" value="N-ACETYLTRYPTOPHAN 6-HYDROXYLASE IVOC-RELATED"/>
    <property type="match status" value="1"/>
</dbReference>
<keyword evidence="8" id="KW-0503">Monooxygenase</keyword>
<dbReference type="Proteomes" id="UP001383192">
    <property type="component" value="Unassembled WGS sequence"/>
</dbReference>
<dbReference type="CDD" id="cd11062">
    <property type="entry name" value="CYP58-like"/>
    <property type="match status" value="1"/>
</dbReference>
<keyword evidence="4 7" id="KW-0479">Metal-binding</keyword>
<keyword evidence="6 7" id="KW-0408">Iron</keyword>
<protein>
    <recommendedName>
        <fullName evidence="11">Cytochrome P450</fullName>
    </recommendedName>
</protein>
<evidence type="ECO:0000256" key="5">
    <source>
        <dbReference type="ARBA" id="ARBA00023002"/>
    </source>
</evidence>
<dbReference type="InterPro" id="IPR036396">
    <property type="entry name" value="Cyt_P450_sf"/>
</dbReference>
<dbReference type="AlphaFoldDB" id="A0AAW0CZ87"/>
<dbReference type="GO" id="GO:0005506">
    <property type="term" value="F:iron ion binding"/>
    <property type="evidence" value="ECO:0007669"/>
    <property type="project" value="InterPro"/>
</dbReference>
<comment type="cofactor">
    <cofactor evidence="1 7">
        <name>heme</name>
        <dbReference type="ChEBI" id="CHEBI:30413"/>
    </cofactor>
</comment>
<feature type="binding site" description="axial binding residue" evidence="7">
    <location>
        <position position="429"/>
    </location>
    <ligand>
        <name>heme</name>
        <dbReference type="ChEBI" id="CHEBI:30413"/>
    </ligand>
    <ligandPart>
        <name>Fe</name>
        <dbReference type="ChEBI" id="CHEBI:18248"/>
    </ligandPart>
</feature>
<gene>
    <name evidence="9" type="ORF">VNI00_008173</name>
</gene>
<comment type="pathway">
    <text evidence="2">Secondary metabolite biosynthesis.</text>
</comment>
<evidence type="ECO:0000256" key="4">
    <source>
        <dbReference type="ARBA" id="ARBA00022723"/>
    </source>
</evidence>
<evidence type="ECO:0008006" key="11">
    <source>
        <dbReference type="Google" id="ProtNLM"/>
    </source>
</evidence>
<keyword evidence="5 8" id="KW-0560">Oxidoreductase</keyword>
<keyword evidence="7 8" id="KW-0349">Heme</keyword>
<dbReference type="SUPFAM" id="SSF48264">
    <property type="entry name" value="Cytochrome P450"/>
    <property type="match status" value="1"/>
</dbReference>
<dbReference type="GO" id="GO:0020037">
    <property type="term" value="F:heme binding"/>
    <property type="evidence" value="ECO:0007669"/>
    <property type="project" value="InterPro"/>
</dbReference>
<comment type="caution">
    <text evidence="9">The sequence shown here is derived from an EMBL/GenBank/DDBJ whole genome shotgun (WGS) entry which is preliminary data.</text>
</comment>
<dbReference type="GO" id="GO:0004497">
    <property type="term" value="F:monooxygenase activity"/>
    <property type="evidence" value="ECO:0007669"/>
    <property type="project" value="UniProtKB-KW"/>
</dbReference>
<sequence>MSSLLACYRLWVHPLRKFPGPTLAALTEWYRVYYTAINEGGWLEHLEKLHGRYGSVVRVTPWELHFNRPDAFDDIHVAPKPQFIKDPDFYGSLLTPNAVAALSDPHEASKRRHLLGPYFSRRSVLQLERVVQVTVDTLVDRLCMYADTREPADLFLGYRATTLDIITSYLFAQRFNALDSPKFRHPLLIGLDESLKAGWLGRYLPIKLDKWLPESFLRKATPKIVPILDQIAYIAGKLDDISANPPSLHDVGHRALFSVLFDTSKSDTGGDPWVFPRAQVIDECFSLQFAGSDTVGNACMVGTYGLLKNKEMLNQLRRELDEAWPDPQLPMTWEALEKLPYLGAVIKESLRLSHGVASPLPRKVGSSDTVIAGVAVPARTIVSCGTYFVHTDADVFPEPKKFKPERWLNGESRALEKYLVAFSKGSRTCLGINLAWCELYLIFANVFKKLDLEVWNTVDDDLKFLDFFLPLYTGNHLHAQIKVRNTTPLAPSTIRQRRYNYSS</sequence>
<dbReference type="PROSITE" id="PS00086">
    <property type="entry name" value="CYTOCHROME_P450"/>
    <property type="match status" value="1"/>
</dbReference>
<evidence type="ECO:0000256" key="6">
    <source>
        <dbReference type="ARBA" id="ARBA00023004"/>
    </source>
</evidence>
<evidence type="ECO:0000256" key="2">
    <source>
        <dbReference type="ARBA" id="ARBA00005179"/>
    </source>
</evidence>
<dbReference type="InterPro" id="IPR002401">
    <property type="entry name" value="Cyt_P450_E_grp-I"/>
</dbReference>
<dbReference type="Gene3D" id="1.10.630.10">
    <property type="entry name" value="Cytochrome P450"/>
    <property type="match status" value="1"/>
</dbReference>
<dbReference type="InterPro" id="IPR001128">
    <property type="entry name" value="Cyt_P450"/>
</dbReference>
<name>A0AAW0CZ87_9AGAR</name>
<comment type="similarity">
    <text evidence="3 8">Belongs to the cytochrome P450 family.</text>
</comment>
<dbReference type="PRINTS" id="PR00463">
    <property type="entry name" value="EP450I"/>
</dbReference>
<dbReference type="EMBL" id="JAYKXP010000027">
    <property type="protein sequence ID" value="KAK7044005.1"/>
    <property type="molecule type" value="Genomic_DNA"/>
</dbReference>
<evidence type="ECO:0000256" key="3">
    <source>
        <dbReference type="ARBA" id="ARBA00010617"/>
    </source>
</evidence>
<proteinExistence type="inferred from homology"/>
<dbReference type="InterPro" id="IPR017972">
    <property type="entry name" value="Cyt_P450_CS"/>
</dbReference>
<evidence type="ECO:0000313" key="9">
    <source>
        <dbReference type="EMBL" id="KAK7044005.1"/>
    </source>
</evidence>
<dbReference type="GO" id="GO:0016705">
    <property type="term" value="F:oxidoreductase activity, acting on paired donors, with incorporation or reduction of molecular oxygen"/>
    <property type="evidence" value="ECO:0007669"/>
    <property type="project" value="InterPro"/>
</dbReference>
<keyword evidence="10" id="KW-1185">Reference proteome</keyword>
<evidence type="ECO:0000313" key="10">
    <source>
        <dbReference type="Proteomes" id="UP001383192"/>
    </source>
</evidence>
<dbReference type="PANTHER" id="PTHR24305">
    <property type="entry name" value="CYTOCHROME P450"/>
    <property type="match status" value="1"/>
</dbReference>
<dbReference type="PRINTS" id="PR00385">
    <property type="entry name" value="P450"/>
</dbReference>
<evidence type="ECO:0000256" key="1">
    <source>
        <dbReference type="ARBA" id="ARBA00001971"/>
    </source>
</evidence>
<organism evidence="9 10">
    <name type="scientific">Paramarasmius palmivorus</name>
    <dbReference type="NCBI Taxonomy" id="297713"/>
    <lineage>
        <taxon>Eukaryota</taxon>
        <taxon>Fungi</taxon>
        <taxon>Dikarya</taxon>
        <taxon>Basidiomycota</taxon>
        <taxon>Agaricomycotina</taxon>
        <taxon>Agaricomycetes</taxon>
        <taxon>Agaricomycetidae</taxon>
        <taxon>Agaricales</taxon>
        <taxon>Marasmiineae</taxon>
        <taxon>Marasmiaceae</taxon>
        <taxon>Paramarasmius</taxon>
    </lineage>
</organism>
<evidence type="ECO:0000256" key="7">
    <source>
        <dbReference type="PIRSR" id="PIRSR602401-1"/>
    </source>
</evidence>